<comment type="similarity">
    <text evidence="2 10">Belongs to the FAD-binding oxidoreductase/transferase type 4 family.</text>
</comment>
<keyword evidence="13" id="KW-1185">Reference proteome</keyword>
<evidence type="ECO:0000256" key="1">
    <source>
        <dbReference type="ARBA" id="ARBA00004670"/>
    </source>
</evidence>
<dbReference type="Gene3D" id="3.30.43.10">
    <property type="entry name" value="Uridine Diphospho-n-acetylenolpyruvylglucosamine Reductase, domain 2"/>
    <property type="match status" value="1"/>
</dbReference>
<gene>
    <name evidence="12" type="primary">Contig2285.g2466</name>
    <name evidence="12" type="ORF">STYLEM_665</name>
</gene>
<dbReference type="Gene3D" id="3.30.160.650">
    <property type="match status" value="1"/>
</dbReference>
<keyword evidence="10" id="KW-0443">Lipid metabolism</keyword>
<keyword evidence="5 8" id="KW-0274">FAD</keyword>
<feature type="binding site" evidence="8">
    <location>
        <begin position="249"/>
        <end position="255"/>
    </location>
    <ligand>
        <name>FAD</name>
        <dbReference type="ChEBI" id="CHEBI:57692"/>
    </ligand>
</feature>
<dbReference type="GO" id="GO:0071949">
    <property type="term" value="F:FAD binding"/>
    <property type="evidence" value="ECO:0007669"/>
    <property type="project" value="InterPro"/>
</dbReference>
<comment type="cofactor">
    <cofactor evidence="8 10">
        <name>FAD</name>
        <dbReference type="ChEBI" id="CHEBI:57692"/>
    </cofactor>
</comment>
<comment type="function">
    <text evidence="10">Catalyzes the exchange of an acyl for a long-chain alkyl group and the formation of the ether bond in the biosynthesis of ether phospholipids.</text>
</comment>
<comment type="subunit">
    <text evidence="10">Homodimer.</text>
</comment>
<comment type="catalytic activity">
    <reaction evidence="10">
        <text>a long chain fatty alcohol + a 1-acylglycerone 3-phosphate = a 1-O-alkylglycerone 3-phosphate + a long-chain fatty acid + H(+)</text>
        <dbReference type="Rhea" id="RHEA:36171"/>
        <dbReference type="ChEBI" id="CHEBI:15378"/>
        <dbReference type="ChEBI" id="CHEBI:17135"/>
        <dbReference type="ChEBI" id="CHEBI:57534"/>
        <dbReference type="ChEBI" id="CHEBI:57560"/>
        <dbReference type="ChEBI" id="CHEBI:73315"/>
        <dbReference type="EC" id="2.5.1.26"/>
    </reaction>
</comment>
<evidence type="ECO:0000313" key="12">
    <source>
        <dbReference type="EMBL" id="CDW71717.1"/>
    </source>
</evidence>
<dbReference type="GO" id="GO:0005777">
    <property type="term" value="C:peroxisome"/>
    <property type="evidence" value="ECO:0007669"/>
    <property type="project" value="UniProtKB-SubCell"/>
</dbReference>
<dbReference type="EC" id="2.5.1.26" evidence="3 10"/>
<dbReference type="Gene3D" id="1.10.45.10">
    <property type="entry name" value="Vanillyl-alcohol Oxidase, Chain A, domain 4"/>
    <property type="match status" value="1"/>
</dbReference>
<evidence type="ECO:0000313" key="13">
    <source>
        <dbReference type="Proteomes" id="UP000039865"/>
    </source>
</evidence>
<sequence>MLTHNLNKGLQVIEKHLEASNQEEQKQQLIGDNGMWYSYLIDHQPDLKVQNHLPQSWLILYYLQIKFDYGNKQGSRYPYSNEWMPHFKNWAIQAIGIDINIKTEKQQDMEIDDPILNHEFLQELGTQNFSRRSFLKWERIMHSHGESLKEAYALRSGKFERVVDMKLVKLANSHNIVLVPYGGGTNVTNSLEMSKTEKRMIVSVDMTRMNKIKWIDRVNMSACIEAGIYGADLENELKKQGYMVGHEPDSLEFSTLGGWISTRASGMKKNMYGNIEDIVSNIKFVTSKGTYTKTNNWPRISNGPDLNHIVLGHEGNFGIVTEAVLRIRTLPQVKKFGSIIFPDFELGIKFMDQVARTRLWPASIRLVDNLQFQFSQALKTSSSSITQDFTDSLKKFYVLQVKGFDQNKMSACTIAYEGGREEVEAQEQNIARIARKFNGMLTGEENGLRGYSLTFMIAYLRDFGCSYNFVAESIETSCPWSQVNILCKSIKETLIKSSQSRGIPVNKIFASFRVTQLYETGAAVYIYFGFSYGDMQIKNVVQMYEEIENEARDEILRNGGSISHHHGVGKIRKRFSEKTMPPMAIDIMRNFKDIIDPKNVFAVNNTIYQNEEERQNDLTHKL</sequence>
<keyword evidence="10" id="KW-0576">Peroxisome</keyword>
<comment type="pathway">
    <text evidence="1 10">Glycerolipid metabolism; ether lipid biosynthesis.</text>
</comment>
<name>A0A077ZP25_STYLE</name>
<keyword evidence="4 10" id="KW-0285">Flavoprotein</keyword>
<dbReference type="GO" id="GO:0008611">
    <property type="term" value="P:ether lipid biosynthetic process"/>
    <property type="evidence" value="ECO:0007669"/>
    <property type="project" value="UniProtKB-UniPathway"/>
</dbReference>
<dbReference type="InterPro" id="IPR006094">
    <property type="entry name" value="Oxid_FAD_bind_N"/>
</dbReference>
<dbReference type="PROSITE" id="PS51387">
    <property type="entry name" value="FAD_PCMH"/>
    <property type="match status" value="1"/>
</dbReference>
<feature type="binding site" evidence="8">
    <location>
        <begin position="262"/>
        <end position="265"/>
    </location>
    <ligand>
        <name>FAD</name>
        <dbReference type="ChEBI" id="CHEBI:57692"/>
    </ligand>
</feature>
<dbReference type="Gene3D" id="3.30.70.3450">
    <property type="match status" value="1"/>
</dbReference>
<feature type="site" description="Important for enzyme activity" evidence="9">
    <location>
        <position position="365"/>
    </location>
</feature>
<dbReference type="EMBL" id="CCKQ01000627">
    <property type="protein sequence ID" value="CDW71717.1"/>
    <property type="molecule type" value="Genomic_DNA"/>
</dbReference>
<dbReference type="InterPro" id="IPR016164">
    <property type="entry name" value="FAD-linked_Oxase-like_C"/>
</dbReference>
<accession>A0A077ZP25</accession>
<reference evidence="12 13" key="1">
    <citation type="submission" date="2014-06" db="EMBL/GenBank/DDBJ databases">
        <authorList>
            <person name="Swart Estienne"/>
        </authorList>
    </citation>
    <scope>NUCLEOTIDE SEQUENCE [LARGE SCALE GENOMIC DNA]</scope>
    <source>
        <strain evidence="12 13">130c</strain>
    </source>
</reference>
<dbReference type="InParanoid" id="A0A077ZP25"/>
<evidence type="ECO:0000256" key="4">
    <source>
        <dbReference type="ARBA" id="ARBA00022630"/>
    </source>
</evidence>
<dbReference type="Pfam" id="PF01565">
    <property type="entry name" value="FAD_binding_4"/>
    <property type="match status" value="1"/>
</dbReference>
<feature type="binding site" evidence="8">
    <location>
        <begin position="314"/>
        <end position="320"/>
    </location>
    <ligand>
        <name>FAD</name>
        <dbReference type="ChEBI" id="CHEBI:57692"/>
    </ligand>
</feature>
<dbReference type="InterPro" id="IPR016171">
    <property type="entry name" value="Vanillyl_alc_oxidase_C-sub2"/>
</dbReference>
<dbReference type="GO" id="GO:0008609">
    <property type="term" value="F:alkylglycerone-phosphate synthase activity"/>
    <property type="evidence" value="ECO:0007669"/>
    <property type="project" value="UniProtKB-EC"/>
</dbReference>
<proteinExistence type="inferred from homology"/>
<dbReference type="InterPro" id="IPR016166">
    <property type="entry name" value="FAD-bd_PCMH"/>
</dbReference>
<dbReference type="Proteomes" id="UP000039865">
    <property type="component" value="Unassembled WGS sequence"/>
</dbReference>
<dbReference type="AlphaFoldDB" id="A0A077ZP25"/>
<evidence type="ECO:0000256" key="7">
    <source>
        <dbReference type="PIRSR" id="PIRSR625650-2"/>
    </source>
</evidence>
<dbReference type="InterPro" id="IPR025650">
    <property type="entry name" value="Alkyl-DHAP_Synthase"/>
</dbReference>
<dbReference type="SUPFAM" id="SSF55103">
    <property type="entry name" value="FAD-linked oxidases, C-terminal domain"/>
    <property type="match status" value="1"/>
</dbReference>
<evidence type="ECO:0000256" key="6">
    <source>
        <dbReference type="PIRSR" id="PIRSR625650-1"/>
    </source>
</evidence>
<dbReference type="OrthoDB" id="5332616at2759"/>
<dbReference type="InterPro" id="IPR016169">
    <property type="entry name" value="FAD-bd_PCMH_sub2"/>
</dbReference>
<comment type="subcellular location">
    <subcellularLocation>
        <location evidence="10">Peroxisome</location>
    </subcellularLocation>
</comment>
<evidence type="ECO:0000256" key="2">
    <source>
        <dbReference type="ARBA" id="ARBA00008000"/>
    </source>
</evidence>
<dbReference type="OMA" id="VDVLDWC"/>
<dbReference type="PANTHER" id="PTHR46568">
    <property type="entry name" value="ALKYLDIHYDROXYACETONEPHOSPHATE SYNTHASE, PEROXISOMAL"/>
    <property type="match status" value="1"/>
</dbReference>
<feature type="active site" description="Proton donor/acceptor" evidence="6">
    <location>
        <position position="525"/>
    </location>
</feature>
<evidence type="ECO:0000256" key="5">
    <source>
        <dbReference type="ARBA" id="ARBA00022827"/>
    </source>
</evidence>
<feature type="domain" description="FAD-binding PCMH-type" evidence="11">
    <location>
        <begin position="166"/>
        <end position="330"/>
    </location>
</feature>
<evidence type="ECO:0000256" key="8">
    <source>
        <dbReference type="PIRSR" id="PIRSR625650-3"/>
    </source>
</evidence>
<evidence type="ECO:0000256" key="3">
    <source>
        <dbReference type="ARBA" id="ARBA00012385"/>
    </source>
</evidence>
<dbReference type="Gene3D" id="3.30.465.10">
    <property type="match status" value="1"/>
</dbReference>
<keyword evidence="10" id="KW-0444">Lipid biosynthesis</keyword>
<dbReference type="Gene3D" id="3.30.300.330">
    <property type="match status" value="1"/>
</dbReference>
<dbReference type="InterPro" id="IPR036318">
    <property type="entry name" value="FAD-bd_PCMH-like_sf"/>
</dbReference>
<dbReference type="InterPro" id="IPR004113">
    <property type="entry name" value="FAD-bd_oxidored_4_C"/>
</dbReference>
<dbReference type="PANTHER" id="PTHR46568:SF1">
    <property type="entry name" value="ALKYLDIHYDROXYACETONEPHOSPHATE SYNTHASE, PEROXISOMAL"/>
    <property type="match status" value="1"/>
</dbReference>
<dbReference type="Pfam" id="PF02913">
    <property type="entry name" value="FAD-oxidase_C"/>
    <property type="match status" value="1"/>
</dbReference>
<evidence type="ECO:0000256" key="10">
    <source>
        <dbReference type="RuleBase" id="RU363113"/>
    </source>
</evidence>
<evidence type="ECO:0000259" key="11">
    <source>
        <dbReference type="PROSITE" id="PS51387"/>
    </source>
</evidence>
<organism evidence="12 13">
    <name type="scientific">Stylonychia lemnae</name>
    <name type="common">Ciliate</name>
    <dbReference type="NCBI Taxonomy" id="5949"/>
    <lineage>
        <taxon>Eukaryota</taxon>
        <taxon>Sar</taxon>
        <taxon>Alveolata</taxon>
        <taxon>Ciliophora</taxon>
        <taxon>Intramacronucleata</taxon>
        <taxon>Spirotrichea</taxon>
        <taxon>Stichotrichia</taxon>
        <taxon>Sporadotrichida</taxon>
        <taxon>Oxytrichidae</taxon>
        <taxon>Stylonychinae</taxon>
        <taxon>Stylonychia</taxon>
    </lineage>
</organism>
<dbReference type="InterPro" id="IPR016167">
    <property type="entry name" value="FAD-bd_PCMH_sub1"/>
</dbReference>
<keyword evidence="10" id="KW-0808">Transferase</keyword>
<protein>
    <recommendedName>
        <fullName evidence="3 10">Alkylglycerone-phosphate synthase</fullName>
        <shortName evidence="10">Alkyl-DHAP synthase</shortName>
        <ecNumber evidence="3 10">2.5.1.26</ecNumber>
    </recommendedName>
</protein>
<dbReference type="SUPFAM" id="SSF56176">
    <property type="entry name" value="FAD-binding/transporter-associated domain-like"/>
    <property type="match status" value="1"/>
</dbReference>
<evidence type="ECO:0000256" key="9">
    <source>
        <dbReference type="PIRSR" id="PIRSR625650-4"/>
    </source>
</evidence>
<feature type="binding site" evidence="7">
    <location>
        <position position="461"/>
    </location>
    <ligand>
        <name>substrate</name>
    </ligand>
</feature>
<dbReference type="UniPathway" id="UPA00781"/>